<reference evidence="2" key="2">
    <citation type="submission" date="2018-07" db="EMBL/GenBank/DDBJ databases">
        <authorList>
            <person name="Quirk P.G."/>
            <person name="Krulwich T.A."/>
        </authorList>
    </citation>
    <scope>NUCLEOTIDE SEQUENCE</scope>
</reference>
<sequence>MKIKIRTIVSLLQQNIYSQTATRTHKNRPKLHFRDVKQDGRVRRIGHFSRNCTSGFLDHDHDHKIMKYPSRVDCKKCESIRS</sequence>
<reference evidence="1" key="1">
    <citation type="submission" date="2018-04" db="EMBL/GenBank/DDBJ databases">
        <authorList>
            <person name="Go L.Y."/>
            <person name="Mitchell J.A."/>
        </authorList>
    </citation>
    <scope>NUCLEOTIDE SEQUENCE</scope>
    <source>
        <tissue evidence="1">Whole organism</tissue>
    </source>
</reference>
<dbReference type="AlphaFoldDB" id="A0A336N2Z3"/>
<organism evidence="2">
    <name type="scientific">Culicoides sonorensis</name>
    <name type="common">Biting midge</name>
    <dbReference type="NCBI Taxonomy" id="179676"/>
    <lineage>
        <taxon>Eukaryota</taxon>
        <taxon>Metazoa</taxon>
        <taxon>Ecdysozoa</taxon>
        <taxon>Arthropoda</taxon>
        <taxon>Hexapoda</taxon>
        <taxon>Insecta</taxon>
        <taxon>Pterygota</taxon>
        <taxon>Neoptera</taxon>
        <taxon>Endopterygota</taxon>
        <taxon>Diptera</taxon>
        <taxon>Nematocera</taxon>
        <taxon>Chironomoidea</taxon>
        <taxon>Ceratopogonidae</taxon>
        <taxon>Ceratopogoninae</taxon>
        <taxon>Culicoides</taxon>
        <taxon>Monoculicoides</taxon>
    </lineage>
</organism>
<name>A0A336N2Z3_CULSO</name>
<accession>A0A336N2Z3</accession>
<gene>
    <name evidence="2" type="primary">CSON009370</name>
</gene>
<dbReference type="EMBL" id="UFQT01003717">
    <property type="protein sequence ID" value="SSX35217.1"/>
    <property type="molecule type" value="Genomic_DNA"/>
</dbReference>
<dbReference type="EMBL" id="UFQS01003717">
    <property type="protein sequence ID" value="SSX15874.1"/>
    <property type="molecule type" value="Genomic_DNA"/>
</dbReference>
<protein>
    <submittedName>
        <fullName evidence="2">CSON009370 protein</fullName>
    </submittedName>
</protein>
<dbReference type="VEuPathDB" id="VectorBase:CSON009370"/>
<proteinExistence type="predicted"/>
<evidence type="ECO:0000313" key="1">
    <source>
        <dbReference type="EMBL" id="SSX15874.1"/>
    </source>
</evidence>
<evidence type="ECO:0000313" key="2">
    <source>
        <dbReference type="EMBL" id="SSX35217.1"/>
    </source>
</evidence>